<dbReference type="Proteomes" id="UP000521872">
    <property type="component" value="Unassembled WGS sequence"/>
</dbReference>
<dbReference type="InterPro" id="IPR032675">
    <property type="entry name" value="LRR_dom_sf"/>
</dbReference>
<keyword evidence="2" id="KW-1185">Reference proteome</keyword>
<dbReference type="Gene3D" id="3.80.10.10">
    <property type="entry name" value="Ribonuclease Inhibitor"/>
    <property type="match status" value="1"/>
</dbReference>
<evidence type="ECO:0008006" key="3">
    <source>
        <dbReference type="Google" id="ProtNLM"/>
    </source>
</evidence>
<dbReference type="EMBL" id="JAACJL010000001">
    <property type="protein sequence ID" value="KAF4623113.1"/>
    <property type="molecule type" value="Genomic_DNA"/>
</dbReference>
<organism evidence="1 2">
    <name type="scientific">Agrocybe pediades</name>
    <dbReference type="NCBI Taxonomy" id="84607"/>
    <lineage>
        <taxon>Eukaryota</taxon>
        <taxon>Fungi</taxon>
        <taxon>Dikarya</taxon>
        <taxon>Basidiomycota</taxon>
        <taxon>Agaricomycotina</taxon>
        <taxon>Agaricomycetes</taxon>
        <taxon>Agaricomycetidae</taxon>
        <taxon>Agaricales</taxon>
        <taxon>Agaricineae</taxon>
        <taxon>Strophariaceae</taxon>
        <taxon>Agrocybe</taxon>
    </lineage>
</organism>
<sequence length="439" mass="49373">MTERSRPMHLIRNTFPSLPVEVWTSAWNLVSSKEDLKSLSLTCRLFRDICQPSVFAEVKHTNDRFRYAPPGIGISWWIEDADYAVRRIYGLSQHPIHRHSVKMVHFEGLREGSLSSPSHRTQVELSARYRTLISTYLLALKSFTRLREVVLQSAIVVDDDVALALSNLKFMDRLRIIDCAYSCSKPVSPSITVKELFLSNFAPTVKLFSNKRLHVLSLYGFSVPLLSHFMTEGINNHLTDIFIALGARDSMITVTAFLGSCPVLERLRLSSRLPLSDPPQLCLPANALPRLSSYSGPAYFATSIIPGRPVQDIETTDHRGMNLQQNDIEMEHFLGSLHRSTGHIRKLHICHIPLSATTLVFIFQFFPRLRSLEVGFDRSTARKDQFPITAHDRDELALVREHGCGPASACSWQDTGGGDDGSLKVRLLSPVSLIICLSH</sequence>
<reference evidence="1 2" key="1">
    <citation type="submission" date="2019-12" db="EMBL/GenBank/DDBJ databases">
        <authorList>
            <person name="Floudas D."/>
            <person name="Bentzer J."/>
            <person name="Ahren D."/>
            <person name="Johansson T."/>
            <person name="Persson P."/>
            <person name="Tunlid A."/>
        </authorList>
    </citation>
    <scope>NUCLEOTIDE SEQUENCE [LARGE SCALE GENOMIC DNA]</scope>
    <source>
        <strain evidence="1 2">CBS 102.39</strain>
    </source>
</reference>
<accession>A0A8H4VUJ6</accession>
<dbReference type="SUPFAM" id="SSF52047">
    <property type="entry name" value="RNI-like"/>
    <property type="match status" value="1"/>
</dbReference>
<evidence type="ECO:0000313" key="2">
    <source>
        <dbReference type="Proteomes" id="UP000521872"/>
    </source>
</evidence>
<name>A0A8H4VUJ6_9AGAR</name>
<protein>
    <recommendedName>
        <fullName evidence="3">F-box domain-containing protein</fullName>
    </recommendedName>
</protein>
<evidence type="ECO:0000313" key="1">
    <source>
        <dbReference type="EMBL" id="KAF4623113.1"/>
    </source>
</evidence>
<dbReference type="AlphaFoldDB" id="A0A8H4VUJ6"/>
<gene>
    <name evidence="1" type="ORF">D9613_001371</name>
</gene>
<proteinExistence type="predicted"/>
<comment type="caution">
    <text evidence="1">The sequence shown here is derived from an EMBL/GenBank/DDBJ whole genome shotgun (WGS) entry which is preliminary data.</text>
</comment>